<dbReference type="Pfam" id="PF17287">
    <property type="entry name" value="POTRA_3"/>
    <property type="match status" value="1"/>
</dbReference>
<dbReference type="InterPro" id="IPR035251">
    <property type="entry name" value="ShlB_POTRA"/>
</dbReference>
<feature type="domain" description="ShlB POTRA" evidence="6">
    <location>
        <begin position="36"/>
        <end position="89"/>
    </location>
</feature>
<evidence type="ECO:0000313" key="7">
    <source>
        <dbReference type="EMBL" id="RUO80374.1"/>
    </source>
</evidence>
<dbReference type="InterPro" id="IPR051544">
    <property type="entry name" value="TPS_OM_transporter"/>
</dbReference>
<dbReference type="GO" id="GO:0046819">
    <property type="term" value="P:protein secretion by the type V secretion system"/>
    <property type="evidence" value="ECO:0007669"/>
    <property type="project" value="TreeGrafter"/>
</dbReference>
<dbReference type="Pfam" id="PF08479">
    <property type="entry name" value="POTRA_2"/>
    <property type="match status" value="1"/>
</dbReference>
<sequence>MSNLYLEQGFITSRAYIPPQDLSDGSLDLVVVEGVIEDFASSDNSITAQQLRLAFPSQTGEVLNIRALEQGVENLNSVSRNNARLDLRPGSQQGQTLVAVTNQQSRGWRGSVGVNNYGVPSTGEYQLDGNVVVDNPLGYNDTAFVSASSNVGGHDLPHAQSRSYSASWSMPLGYWHFSFNNSYYEYEQTVVGDVTNFSISGSSTNNALQLGRNIFRSQADKLDLTLGFTRKVSKNYIEDVFLETSSRTLYVWDLTIDYRRFLENGTFTLSAGAVKSVPWFDAKRQLVAEEDNFQFSKYHLTLGYNTQFDIKGQRFFYNASADFLYAPEVILASEGITVGGRYSVRGLSQSSLFGYRGGYLRNDLSLPVPVNSAVVSQVQYFAGLDAGWTNLPEYPEKQNDWVAGAIAGLKLLGNRFSLTFSYARALRVPDFLPQQQQEIDASVRFNF</sequence>
<dbReference type="GO" id="GO:0098046">
    <property type="term" value="C:type V protein secretion system complex"/>
    <property type="evidence" value="ECO:0007669"/>
    <property type="project" value="TreeGrafter"/>
</dbReference>
<dbReference type="Gene3D" id="3.10.20.310">
    <property type="entry name" value="membrane protein fhac"/>
    <property type="match status" value="1"/>
</dbReference>
<keyword evidence="3" id="KW-0998">Cell outer membrane</keyword>
<dbReference type="EMBL" id="PIQH01000005">
    <property type="protein sequence ID" value="RUO80374.1"/>
    <property type="molecule type" value="Genomic_DNA"/>
</dbReference>
<keyword evidence="1" id="KW-1134">Transmembrane beta strand</keyword>
<evidence type="ECO:0000256" key="1">
    <source>
        <dbReference type="ARBA" id="ARBA00022452"/>
    </source>
</evidence>
<evidence type="ECO:0000259" key="4">
    <source>
        <dbReference type="Pfam" id="PF03865"/>
    </source>
</evidence>
<evidence type="ECO:0000256" key="2">
    <source>
        <dbReference type="ARBA" id="ARBA00022692"/>
    </source>
</evidence>
<dbReference type="PANTHER" id="PTHR34597">
    <property type="entry name" value="SLR1661 PROTEIN"/>
    <property type="match status" value="1"/>
</dbReference>
<dbReference type="GO" id="GO:0008320">
    <property type="term" value="F:protein transmembrane transporter activity"/>
    <property type="evidence" value="ECO:0007669"/>
    <property type="project" value="TreeGrafter"/>
</dbReference>
<keyword evidence="2" id="KW-0812">Transmembrane</keyword>
<name>A0A432ZR39_9GAMM</name>
<proteinExistence type="predicted"/>
<feature type="domain" description="Haemolysin activator HlyB C-terminal" evidence="4">
    <location>
        <begin position="94"/>
        <end position="411"/>
    </location>
</feature>
<protein>
    <recommendedName>
        <fullName evidence="9">ShlB/FhaC/HecB family hemolysin secretion/activation protein</fullName>
    </recommendedName>
</protein>
<reference evidence="7 8" key="1">
    <citation type="journal article" date="2011" name="Front. Microbiol.">
        <title>Genomic signatures of strain selection and enhancement in Bacillus atrophaeus var. globigii, a historical biowarfare simulant.</title>
        <authorList>
            <person name="Gibbons H.S."/>
            <person name="Broomall S.M."/>
            <person name="McNew L.A."/>
            <person name="Daligault H."/>
            <person name="Chapman C."/>
            <person name="Bruce D."/>
            <person name="Karavis M."/>
            <person name="Krepps M."/>
            <person name="McGregor P.A."/>
            <person name="Hong C."/>
            <person name="Park K.H."/>
            <person name="Akmal A."/>
            <person name="Feldman A."/>
            <person name="Lin J.S."/>
            <person name="Chang W.E."/>
            <person name="Higgs B.W."/>
            <person name="Demirev P."/>
            <person name="Lindquist J."/>
            <person name="Liem A."/>
            <person name="Fochler E."/>
            <person name="Read T.D."/>
            <person name="Tapia R."/>
            <person name="Johnson S."/>
            <person name="Bishop-Lilly K.A."/>
            <person name="Detter C."/>
            <person name="Han C."/>
            <person name="Sozhamannan S."/>
            <person name="Rosenzweig C.N."/>
            <person name="Skowronski E.W."/>
        </authorList>
    </citation>
    <scope>NUCLEOTIDE SEQUENCE [LARGE SCALE GENOMIC DNA]</scope>
    <source>
        <strain evidence="7 8">CC-PW-9</strain>
    </source>
</reference>
<evidence type="ECO:0000313" key="8">
    <source>
        <dbReference type="Proteomes" id="UP000287996"/>
    </source>
</evidence>
<dbReference type="InterPro" id="IPR013686">
    <property type="entry name" value="Polypept-transport_assoc_ShlB"/>
</dbReference>
<gene>
    <name evidence="7" type="ORF">CWI84_06200</name>
</gene>
<accession>A0A432ZR39</accession>
<keyword evidence="1" id="KW-0472">Membrane</keyword>
<dbReference type="InterPro" id="IPR005565">
    <property type="entry name" value="Hemolysn_activator_HlyB_C"/>
</dbReference>
<dbReference type="Gene3D" id="2.40.160.50">
    <property type="entry name" value="membrane protein fhac: a member of the omp85/tpsb transporter family"/>
    <property type="match status" value="1"/>
</dbReference>
<evidence type="ECO:0000259" key="6">
    <source>
        <dbReference type="Pfam" id="PF17287"/>
    </source>
</evidence>
<evidence type="ECO:0000256" key="3">
    <source>
        <dbReference type="ARBA" id="ARBA00023237"/>
    </source>
</evidence>
<evidence type="ECO:0000259" key="5">
    <source>
        <dbReference type="Pfam" id="PF08479"/>
    </source>
</evidence>
<comment type="caution">
    <text evidence="7">The sequence shown here is derived from an EMBL/GenBank/DDBJ whole genome shotgun (WGS) entry which is preliminary data.</text>
</comment>
<dbReference type="AlphaFoldDB" id="A0A432ZR39"/>
<keyword evidence="8" id="KW-1185">Reference proteome</keyword>
<feature type="domain" description="Polypeptide-transport-associated ShlB-type" evidence="5">
    <location>
        <begin position="2"/>
        <end position="34"/>
    </location>
</feature>
<dbReference type="Proteomes" id="UP000287996">
    <property type="component" value="Unassembled WGS sequence"/>
</dbReference>
<dbReference type="Pfam" id="PF03865">
    <property type="entry name" value="ShlB"/>
    <property type="match status" value="1"/>
</dbReference>
<organism evidence="7 8">
    <name type="scientific">Idiomarina tyrosinivorans</name>
    <dbReference type="NCBI Taxonomy" id="1445662"/>
    <lineage>
        <taxon>Bacteria</taxon>
        <taxon>Pseudomonadati</taxon>
        <taxon>Pseudomonadota</taxon>
        <taxon>Gammaproteobacteria</taxon>
        <taxon>Alteromonadales</taxon>
        <taxon>Idiomarinaceae</taxon>
        <taxon>Idiomarina</taxon>
    </lineage>
</organism>
<dbReference type="PANTHER" id="PTHR34597:SF3">
    <property type="entry name" value="OUTER MEMBRANE TRANSPORTER CDIB"/>
    <property type="match status" value="1"/>
</dbReference>
<evidence type="ECO:0008006" key="9">
    <source>
        <dbReference type="Google" id="ProtNLM"/>
    </source>
</evidence>